<keyword evidence="2" id="KW-0732">Signal</keyword>
<evidence type="ECO:0000313" key="4">
    <source>
        <dbReference type="Proteomes" id="UP000076976"/>
    </source>
</evidence>
<proteinExistence type="predicted"/>
<organism evidence="3 4">
    <name type="scientific">Janibacter melonis</name>
    <dbReference type="NCBI Taxonomy" id="262209"/>
    <lineage>
        <taxon>Bacteria</taxon>
        <taxon>Bacillati</taxon>
        <taxon>Actinomycetota</taxon>
        <taxon>Actinomycetes</taxon>
        <taxon>Micrococcales</taxon>
        <taxon>Intrasporangiaceae</taxon>
        <taxon>Janibacter</taxon>
    </lineage>
</organism>
<protein>
    <submittedName>
        <fullName evidence="3">Phosphoglycerate mutase</fullName>
    </submittedName>
</protein>
<dbReference type="EMBL" id="LQZG01000003">
    <property type="protein sequence ID" value="OAB87090.1"/>
    <property type="molecule type" value="Genomic_DNA"/>
</dbReference>
<evidence type="ECO:0000256" key="1">
    <source>
        <dbReference type="SAM" id="MobiDB-lite"/>
    </source>
</evidence>
<sequence>MAYCLLLRHARSSANAAGLLAGWSAGVSLDDTGRAQAQEVVDRLGELPLVRVVTSPLDRCLETVEPLRARLGLDLDLEPDIGEAHYGGWTGRPLVELAKEPLWRTVQSTPSQAVFPPSDEHAHESIATMAQRAVAAIRRVDAQVEAEHGAHAMWLAVSHGDIIKSVVADASATPLDDFQRFVVDPASVSLLRYTPERPFVLRVNDSGPLRPVPQPSTTTPETTPSGDAVVGGGAG</sequence>
<evidence type="ECO:0000313" key="3">
    <source>
        <dbReference type="EMBL" id="OAB87090.1"/>
    </source>
</evidence>
<dbReference type="NCBIfam" id="TIGR03848">
    <property type="entry name" value="MSMEG_4193"/>
    <property type="match status" value="1"/>
</dbReference>
<accession>A0A176QBN9</accession>
<dbReference type="Pfam" id="PF00300">
    <property type="entry name" value="His_Phos_1"/>
    <property type="match status" value="1"/>
</dbReference>
<dbReference type="SUPFAM" id="SSF53254">
    <property type="entry name" value="Phosphoglycerate mutase-like"/>
    <property type="match status" value="1"/>
</dbReference>
<feature type="signal peptide" evidence="2">
    <location>
        <begin position="1"/>
        <end position="16"/>
    </location>
</feature>
<dbReference type="AlphaFoldDB" id="A0A176QBN9"/>
<dbReference type="STRING" id="262209.AWH69_12025"/>
<dbReference type="GO" id="GO:0016791">
    <property type="term" value="F:phosphatase activity"/>
    <property type="evidence" value="ECO:0007669"/>
    <property type="project" value="TreeGrafter"/>
</dbReference>
<dbReference type="PANTHER" id="PTHR48100:SF2">
    <property type="entry name" value="CONSERVED PROTEIN"/>
    <property type="match status" value="1"/>
</dbReference>
<dbReference type="PANTHER" id="PTHR48100">
    <property type="entry name" value="BROAD-SPECIFICITY PHOSPHATASE YOR283W-RELATED"/>
    <property type="match status" value="1"/>
</dbReference>
<feature type="region of interest" description="Disordered" evidence="1">
    <location>
        <begin position="202"/>
        <end position="235"/>
    </location>
</feature>
<evidence type="ECO:0000256" key="2">
    <source>
        <dbReference type="SAM" id="SignalP"/>
    </source>
</evidence>
<reference evidence="3 4" key="1">
    <citation type="submission" date="2016-01" db="EMBL/GenBank/DDBJ databases">
        <title>Janibacter melonis strain CD11_4 genome sequencing and assembly.</title>
        <authorList>
            <person name="Nair G.R."/>
            <person name="Kaur G."/>
            <person name="Chander A.M."/>
            <person name="Mayilraj S."/>
        </authorList>
    </citation>
    <scope>NUCLEOTIDE SEQUENCE [LARGE SCALE GENOMIC DNA]</scope>
    <source>
        <strain evidence="3 4">CD11-4</strain>
    </source>
</reference>
<dbReference type="SMART" id="SM00855">
    <property type="entry name" value="PGAM"/>
    <property type="match status" value="1"/>
</dbReference>
<dbReference type="InterPro" id="IPR013078">
    <property type="entry name" value="His_Pase_superF_clade-1"/>
</dbReference>
<comment type="caution">
    <text evidence="3">The sequence shown here is derived from an EMBL/GenBank/DDBJ whole genome shotgun (WGS) entry which is preliminary data.</text>
</comment>
<dbReference type="InterPro" id="IPR050275">
    <property type="entry name" value="PGM_Phosphatase"/>
</dbReference>
<dbReference type="RefSeq" id="WP_068275859.1">
    <property type="nucleotide sequence ID" value="NZ_LQZG01000003.1"/>
</dbReference>
<name>A0A176QBN9_9MICO</name>
<keyword evidence="4" id="KW-1185">Reference proteome</keyword>
<dbReference type="Gene3D" id="3.40.50.1240">
    <property type="entry name" value="Phosphoglycerate mutase-like"/>
    <property type="match status" value="1"/>
</dbReference>
<dbReference type="InterPro" id="IPR029033">
    <property type="entry name" value="His_PPase_superfam"/>
</dbReference>
<feature type="chain" id="PRO_5039537266" evidence="2">
    <location>
        <begin position="17"/>
        <end position="235"/>
    </location>
</feature>
<feature type="compositionally biased region" description="Low complexity" evidence="1">
    <location>
        <begin position="215"/>
        <end position="224"/>
    </location>
</feature>
<dbReference type="GO" id="GO:0005737">
    <property type="term" value="C:cytoplasm"/>
    <property type="evidence" value="ECO:0007669"/>
    <property type="project" value="TreeGrafter"/>
</dbReference>
<gene>
    <name evidence="3" type="ORF">AWH69_12025</name>
</gene>
<dbReference type="CDD" id="cd07040">
    <property type="entry name" value="HP"/>
    <property type="match status" value="1"/>
</dbReference>
<dbReference type="InterPro" id="IPR022492">
    <property type="entry name" value="Phosphomutase_MSMEG4193_put"/>
</dbReference>
<dbReference type="Proteomes" id="UP000076976">
    <property type="component" value="Unassembled WGS sequence"/>
</dbReference>